<dbReference type="PROSITE" id="PS00330">
    <property type="entry name" value="HEMOLYSIN_CALCIUM"/>
    <property type="match status" value="3"/>
</dbReference>
<dbReference type="PROSITE" id="PS50268">
    <property type="entry name" value="CADHERIN_2"/>
    <property type="match status" value="1"/>
</dbReference>
<dbReference type="Pfam" id="PF17963">
    <property type="entry name" value="Big_9"/>
    <property type="match status" value="1"/>
</dbReference>
<dbReference type="InterPro" id="IPR010221">
    <property type="entry name" value="VCBS_dom"/>
</dbReference>
<dbReference type="Gene3D" id="2.60.40.10">
    <property type="entry name" value="Immunoglobulins"/>
    <property type="match status" value="6"/>
</dbReference>
<dbReference type="EMBL" id="JBAKFJ010000001">
    <property type="protein sequence ID" value="MEX0386269.1"/>
    <property type="molecule type" value="Genomic_DNA"/>
</dbReference>
<dbReference type="InterPro" id="IPR013783">
    <property type="entry name" value="Ig-like_fold"/>
</dbReference>
<dbReference type="PRINTS" id="PR00313">
    <property type="entry name" value="CABNDNGRPT"/>
</dbReference>
<comment type="caution">
    <text evidence="4">The sequence shown here is derived from an EMBL/GenBank/DDBJ whole genome shotgun (WGS) entry which is preliminary data.</text>
</comment>
<dbReference type="SUPFAM" id="SSF49313">
    <property type="entry name" value="Cadherin-like"/>
    <property type="match status" value="1"/>
</dbReference>
<dbReference type="InterPro" id="IPR001343">
    <property type="entry name" value="Hemolysn_Ca-bd"/>
</dbReference>
<keyword evidence="1" id="KW-0106">Calcium</keyword>
<evidence type="ECO:0000259" key="3">
    <source>
        <dbReference type="PROSITE" id="PS50268"/>
    </source>
</evidence>
<sequence>MSRRRGKARAAWVLALLLRSRGLHGGAIALVAGLVGWLLPRSDERDGEESGGPQSDLLLAVSSADPVALPDLPDDMLERKARFTIVLEQSPGDADPSRESTIEPEAGLVPLPVAPRYSVADEEDDDDEAIVWFRGGDGGVDGGASVLAEADERPGGLDNTVSHTTLDRDTQDQGTALAERGGVDSSETDPASPGGEQFVSITQLNEQMGPPAPDEDDDDEAGWLWFGDGPGGWVASLAAGLFGGGVGGGGAVAASVTETAVTSGLNIAFAAGPFIDGKLAIRAVDGTGNELFVYGGESVGETLGSGVTLKGVATDRVEDQRVITGLEVEFESFAGPVFLQVEDTSAYIDETLGTETRLDTPLRGVGEVPEEGIGQISLTPFTELAIQLIETDADGDGVPDISVSLDAPDANALAAAQTLFDSASERVRDLTGVDIRETRPVVVNQAAFDASADLDANQYGLKLAGLSALSGERVVVDRVQAAIDRLTDNVKPVVDTSAGSIVFENPGRALSNQVAFTDSLEAFVSGDVSIRDQVIDADRPVTPPTISEFIVVNGDPIITGTAQLQDVANTAGEPTDLDLRVALNDQIVFSVGEVEGPGSGLLRITESGDADTPGSWSLALSELDPGVYSLDVFVIDAAANATEADGVDEGRGPQLQFVSQALPDPDARTTGTLTLDEGELASTELAVSDLDAGDVVTTRSLEVSADPANSLALTDAQIAGLVDFPGSGGEVLGDGARFSIRDLTISGDASILDPLAAGETAGLTYTIVVEDTAGNTSNEAVLDVVITGTNDAPVVDQPGSVLSASVTENSAADPTSQVTPAAGQVVFTDVDATDSVTATTSTNAASVGLAYRAAGDSQTSPLPDDLDAADLRGGFSITDAATGAWEYDASTLDLEALASGDTVELSYTVTGTDSQNGTTSESVVITLTGTNDAPVVTTPLQDRARNDGDTVSFDVAGAFSDPDNGDTLFFSATGLPEGLSIDASSGVISGTIDDSASTDPPSTVVVTASDGMSSVTDAFAFAVSNLAPTATDNEVSITEDSGATSLRNVLTDDDGAGVDTDPEDPVAQLVVSAVEGNSTTFPSGVAGSHGTLFLDPTGNYTYRLDNDLAAVQGLGAGDTLIDTFRYTISDGEGGTASADLVVTINGTNDAPAASGAITDTSAVEAGVAADGTPVNGSDASGPADALFANVTDTDESAVFTVAEAKAAGQGTLGAVTSGSTSASDGLDITGLHGTLTVGADGSYRYSVDDADSTVQALDANATLRDAFTVVVADGAGGRVEQTLNIQIQGTNDAPVTSGAITDTRAVEAGVAADGTPVNGTDASGAADALFANVTDVDDNASEFTVAEAKAVGQGTLGAVTSGSTSASNGLDITGLHGTLTVGADGSYRYSVNDADPTVQALDETATLTDAFTVVVADGAGGRVEQTLNIDIQGTNDAPATSGAVTDTSAVEAGVAADGTAVSGSDASGPADALFSNITDVDDDLTALTVTEAKGFFGQFSDVSVESTSSDGLAITGQYGTLTVGADGSYRYSVSDEDPTVQALNENATFTDAFTVVVGDGAGGRVEQTLNIEIRGTNDLPTVTTAGSVSNTEDELESGISVNAASSDLLTNATDVDDDNSTLVIGEVNGDQANIGSAVTVMLTYTDADGANQTQGVDLTVSGDGSYSVANVDLDALPAGADATGTFNYKVVDDEGALSTQQTATVTISGTNDAPVLTAGSVSNTEDELEDGISVDAGSSDLLSGATDIDDADGSLTIAEIDGASGKVGTAVTVTLNYTDADGAPQTQDVDLTVSGDGSYSVAGVDLDALPAGEDATGTFTYKVADDEGALSLQQTATVTISGTNDRPAITTAGTVSNTEDELESGISVTAGSSDLLTSATDVDDDNGTLVIGEVNGDQANAGSAVTVTLTYTDADGANQTQDVDLTVGSDGRYSVTGVDLDALPAGEDATGTFTYKVADGEGALSTQQTADITISGTNDAPVLTAGSVRNTEDELESGILVDAASSDLLTNATDVDDDNGTLVIGEVNGDPANVGTAVTVTLNYTDADAAPQTQDVELTVNSDGSYSLASVDLDVLSAGESAVGTFSYRVADDDGVLSPERSAQITISGSDDLPTITAGPASETLVEAGGVENGIVGASLSQITLSIGDPDAQDTPVFDETFLTDNGWSETFTGLYKKSATFGEVELSVDTGVLSYTLDNDLAATEALESGDSVDESFTVQVSSNGETATADAIFTINGTNDAPTLTAGSVSNTEDQLESGISVNAALSNLMTNATDVDDDNGTLAIGGVNGAPANVGSAVTVTLNYTDADGAPQTQDVDLTVSGDGRYSVTGVDLDALPAGEDATGTFNYRVADDEGALSSQQTATVTISGTNDAPTLTPADITATEIEVSGGYSVSSGDSSLLDGAADVDDSSDELFIDAFGDTATPEASGGQTIEVDLAYTNDAGSGDTGHVDLTLNADGSYVLADLSFTDMAAGTTASGDFFYRVADPAGDTSSMQAGTLTIEQGNGGGVLEVDLSAGPFVTGTFSVAGYAEDGSELFVYENGALTQKASGVSLVSGGTEFFELRPGILDQLPQQAQNAINNIPGGLPLGLQSDAGLTRGFEINLDGYEGDVLLRVTDASGEKAEYLDEASSDLVELTEDIRALASVSAGATSGVSVTPFSEAAVALAERASSDLDFSANLTSGDLSTIRDLYPSAANIVAELVGVDPAQDRARPINVAETASAQRASDAQYGLKLAALSQTDVSVKDGLETLLQGVSVNAVNGQLQVTDRAALIEAKLALTDALETYLGRGDLPSGAQPAAPPGGGAAGSGDFVVEDRQAPLDANVEVDTLTTGETKPVLTGSVTLTDTLNEDGLTDNLDFEVIVNGEVFEYDDGSGDIVVDEGSGTWSLDLDAAGLDPLSDGTYSVTAVLTDSAENATADTTADELVIETVPPVLTLSVDPRLYRAGETANLDVAVTESVQTLAKDEVVFSANAFEFTAVNKPLGQTLKATTLAKTLDDSTFEEISIAADAVEDTAGNGNTASNTERVVVLGNDAIDSTGDTDDVLDETATLNDGTSRNTTTGEFIHGDAGDDVLFGYGGDDVLLGGADDDALLGAAGSDTFIGGGGDDFMAGGAGDDVYLLDEFGRDLGSENIFVGNGGDDRVEFAGETEDYLINIATAAKVTELNNLLSEKDENGNTVLEFRGLETPDLQFDTSIPVLRIDYLNDSGRQTDFVQADSYVFSDTTLVFDTTVSGSSEAFLTPRNATEDFVHNGGGRPIQETGSNNLLGGSGGDRLIGGDGDDDIRGGAGDDVLVSLGGADSLDGGIGDDTLIGMGVGAGPAVLTGGAGADTFVIAPQSMGGSGVTIKDFDLVDDLINLDGVYTDNAGTAFTDSDLFTTILSSSPDFAADEVEIDLSDFFVENGGNTGSYSPGEGTLKIEFDGDIKPSDFNFNANVPYAADNPVGQTTWWNDLLDNGGLI</sequence>
<feature type="region of interest" description="Disordered" evidence="2">
    <location>
        <begin position="150"/>
        <end position="196"/>
    </location>
</feature>
<feature type="domain" description="Cadherin" evidence="3">
    <location>
        <begin position="798"/>
        <end position="936"/>
    </location>
</feature>
<dbReference type="InterPro" id="IPR011049">
    <property type="entry name" value="Serralysin-like_metalloprot_C"/>
</dbReference>
<accession>A0ABV3SB32</accession>
<dbReference type="InterPro" id="IPR040853">
    <property type="entry name" value="RapA2_cadherin-like"/>
</dbReference>
<evidence type="ECO:0000313" key="4">
    <source>
        <dbReference type="EMBL" id="MEX0386269.1"/>
    </source>
</evidence>
<dbReference type="InterPro" id="IPR002126">
    <property type="entry name" value="Cadherin-like_dom"/>
</dbReference>
<evidence type="ECO:0000256" key="2">
    <source>
        <dbReference type="SAM" id="MobiDB-lite"/>
    </source>
</evidence>
<dbReference type="InterPro" id="IPR018511">
    <property type="entry name" value="Hemolysin-typ_Ca-bd_CS"/>
</dbReference>
<gene>
    <name evidence="4" type="ORF">V6X64_04545</name>
</gene>
<dbReference type="SUPFAM" id="SSF51120">
    <property type="entry name" value="beta-Roll"/>
    <property type="match status" value="2"/>
</dbReference>
<dbReference type="NCBIfam" id="TIGR01965">
    <property type="entry name" value="VCBS_repeat"/>
    <property type="match status" value="10"/>
</dbReference>
<proteinExistence type="predicted"/>
<keyword evidence="5" id="KW-1185">Reference proteome</keyword>
<dbReference type="Pfam" id="PF05345">
    <property type="entry name" value="He_PIG"/>
    <property type="match status" value="1"/>
</dbReference>
<organism evidence="4 5">
    <name type="scientific">Spiribacter onubensis</name>
    <dbReference type="NCBI Taxonomy" id="3122420"/>
    <lineage>
        <taxon>Bacteria</taxon>
        <taxon>Pseudomonadati</taxon>
        <taxon>Pseudomonadota</taxon>
        <taxon>Gammaproteobacteria</taxon>
        <taxon>Chromatiales</taxon>
        <taxon>Ectothiorhodospiraceae</taxon>
        <taxon>Spiribacter</taxon>
    </lineage>
</organism>
<dbReference type="RefSeq" id="WP_367966745.1">
    <property type="nucleotide sequence ID" value="NZ_JBAKFJ010000001.1"/>
</dbReference>
<evidence type="ECO:0000256" key="1">
    <source>
        <dbReference type="ARBA" id="ARBA00022837"/>
    </source>
</evidence>
<dbReference type="Pfam" id="PF17803">
    <property type="entry name" value="Cadherin_4"/>
    <property type="match status" value="1"/>
</dbReference>
<dbReference type="Gene3D" id="2.150.10.10">
    <property type="entry name" value="Serralysin-like metalloprotease, C-terminal"/>
    <property type="match status" value="2"/>
</dbReference>
<evidence type="ECO:0000313" key="5">
    <source>
        <dbReference type="Proteomes" id="UP001556653"/>
    </source>
</evidence>
<dbReference type="InterPro" id="IPR015919">
    <property type="entry name" value="Cadherin-like_sf"/>
</dbReference>
<dbReference type="Proteomes" id="UP001556653">
    <property type="component" value="Unassembled WGS sequence"/>
</dbReference>
<name>A0ABV3SB32_9GAMM</name>
<reference evidence="4 5" key="1">
    <citation type="submission" date="2024-02" db="EMBL/GenBank/DDBJ databases">
        <title>New especies of Spiribacter isolated from saline water.</title>
        <authorList>
            <person name="Leon M.J."/>
            <person name="De La Haba R."/>
            <person name="Sanchez-Porro C."/>
            <person name="Ventosa A."/>
        </authorList>
    </citation>
    <scope>NUCLEOTIDE SEQUENCE [LARGE SCALE GENOMIC DNA]</scope>
    <source>
        <strain evidence="5">ag22IC4-227</strain>
    </source>
</reference>
<protein>
    <submittedName>
        <fullName evidence="4">VCBS domain-containing protein</fullName>
    </submittedName>
</protein>
<dbReference type="Pfam" id="PF00353">
    <property type="entry name" value="HemolysinCabind"/>
    <property type="match status" value="2"/>
</dbReference>